<dbReference type="AlphaFoldDB" id="A0A9Q8LG46"/>
<keyword evidence="2" id="KW-1185">Reference proteome</keyword>
<dbReference type="KEGG" id="ffu:CLAFUR5_05170"/>
<name>A0A9Q8LG46_PASFU</name>
<protein>
    <submittedName>
        <fullName evidence="1">Uncharacterized protein</fullName>
    </submittedName>
</protein>
<dbReference type="Proteomes" id="UP000756132">
    <property type="component" value="Chromosome 4"/>
</dbReference>
<dbReference type="EMBL" id="CP090166">
    <property type="protein sequence ID" value="UJO16796.1"/>
    <property type="molecule type" value="Genomic_DNA"/>
</dbReference>
<reference evidence="1" key="2">
    <citation type="journal article" date="2022" name="Microb. Genom.">
        <title>A chromosome-scale genome assembly of the tomato pathogen Cladosporium fulvum reveals a compartmentalized genome architecture and the presence of a dispensable chromosome.</title>
        <authorList>
            <person name="Zaccaron A.Z."/>
            <person name="Chen L.H."/>
            <person name="Samaras A."/>
            <person name="Stergiopoulos I."/>
        </authorList>
    </citation>
    <scope>NUCLEOTIDE SEQUENCE</scope>
    <source>
        <strain evidence="1">Race5_Kim</strain>
    </source>
</reference>
<organism evidence="1 2">
    <name type="scientific">Passalora fulva</name>
    <name type="common">Tomato leaf mold</name>
    <name type="synonym">Cladosporium fulvum</name>
    <dbReference type="NCBI Taxonomy" id="5499"/>
    <lineage>
        <taxon>Eukaryota</taxon>
        <taxon>Fungi</taxon>
        <taxon>Dikarya</taxon>
        <taxon>Ascomycota</taxon>
        <taxon>Pezizomycotina</taxon>
        <taxon>Dothideomycetes</taxon>
        <taxon>Dothideomycetidae</taxon>
        <taxon>Mycosphaerellales</taxon>
        <taxon>Mycosphaerellaceae</taxon>
        <taxon>Fulvia</taxon>
    </lineage>
</organism>
<sequence>MFKAIQKRAKERRHLERLSITAHTYGFIHHSWLHLMAFLRLRRDGRPEVYPYESEWKSFPLTTSEFAQLKEDEKKPLKAWTHPPWGYALNKERHDYDPRRQELVLRLHGFVHQKMLFEIKMRMNAETEALAQRLVKEHSEDEVAQYLEDIRGWQGIHSPYEVGDSDTKITAWRSPDLTFCHRLADVPPLLVVEVSYPVLK</sequence>
<dbReference type="OrthoDB" id="3485856at2759"/>
<dbReference type="RefSeq" id="XP_047761162.1">
    <property type="nucleotide sequence ID" value="XM_047904318.1"/>
</dbReference>
<reference evidence="1" key="1">
    <citation type="submission" date="2021-12" db="EMBL/GenBank/DDBJ databases">
        <authorList>
            <person name="Zaccaron A."/>
            <person name="Stergiopoulos I."/>
        </authorList>
    </citation>
    <scope>NUCLEOTIDE SEQUENCE</scope>
    <source>
        <strain evidence="1">Race5_Kim</strain>
    </source>
</reference>
<accession>A0A9Q8LG46</accession>
<evidence type="ECO:0000313" key="1">
    <source>
        <dbReference type="EMBL" id="UJO16796.1"/>
    </source>
</evidence>
<dbReference type="GeneID" id="71985048"/>
<gene>
    <name evidence="1" type="ORF">CLAFUR5_05170</name>
</gene>
<evidence type="ECO:0000313" key="2">
    <source>
        <dbReference type="Proteomes" id="UP000756132"/>
    </source>
</evidence>
<proteinExistence type="predicted"/>